<feature type="compositionally biased region" description="Polar residues" evidence="4">
    <location>
        <begin position="651"/>
        <end position="665"/>
    </location>
</feature>
<keyword evidence="7" id="KW-1185">Reference proteome</keyword>
<dbReference type="AlphaFoldDB" id="A0A8H3YT99"/>
<feature type="compositionally biased region" description="Basic and acidic residues" evidence="4">
    <location>
        <begin position="625"/>
        <end position="634"/>
    </location>
</feature>
<keyword evidence="2" id="KW-0804">Transcription</keyword>
<feature type="compositionally biased region" description="Polar residues" evidence="4">
    <location>
        <begin position="675"/>
        <end position="684"/>
    </location>
</feature>
<dbReference type="InterPro" id="IPR007219">
    <property type="entry name" value="XnlR_reg_dom"/>
</dbReference>
<dbReference type="CDD" id="cd12148">
    <property type="entry name" value="fungal_TF_MHR"/>
    <property type="match status" value="1"/>
</dbReference>
<feature type="domain" description="Xylanolytic transcriptional activator regulatory" evidence="5">
    <location>
        <begin position="307"/>
        <end position="395"/>
    </location>
</feature>
<evidence type="ECO:0000313" key="6">
    <source>
        <dbReference type="EMBL" id="KAE9968486.1"/>
    </source>
</evidence>
<keyword evidence="1" id="KW-0805">Transcription regulation</keyword>
<comment type="caution">
    <text evidence="6">The sequence shown here is derived from an EMBL/GenBank/DDBJ whole genome shotgun (WGS) entry which is preliminary data.</text>
</comment>
<dbReference type="Proteomes" id="UP000490939">
    <property type="component" value="Unassembled WGS sequence"/>
</dbReference>
<dbReference type="GO" id="GO:0000435">
    <property type="term" value="P:positive regulation of transcription from RNA polymerase II promoter by galactose"/>
    <property type="evidence" value="ECO:0007669"/>
    <property type="project" value="TreeGrafter"/>
</dbReference>
<evidence type="ECO:0000256" key="1">
    <source>
        <dbReference type="ARBA" id="ARBA00023015"/>
    </source>
</evidence>
<accession>A0A8H3YT99</accession>
<keyword evidence="3" id="KW-0539">Nucleus</keyword>
<dbReference type="PANTHER" id="PTHR47424:SF5">
    <property type="entry name" value="ZN(II)2CYS6 TRANSCRIPTION FACTOR (EUROFUNG)"/>
    <property type="match status" value="1"/>
</dbReference>
<name>A0A8H3YT99_VENIN</name>
<evidence type="ECO:0000256" key="4">
    <source>
        <dbReference type="SAM" id="MobiDB-lite"/>
    </source>
</evidence>
<evidence type="ECO:0000256" key="2">
    <source>
        <dbReference type="ARBA" id="ARBA00023163"/>
    </source>
</evidence>
<dbReference type="Pfam" id="PF04082">
    <property type="entry name" value="Fungal_trans"/>
    <property type="match status" value="1"/>
</dbReference>
<dbReference type="EMBL" id="WNWR01000830">
    <property type="protein sequence ID" value="KAE9968486.1"/>
    <property type="molecule type" value="Genomic_DNA"/>
</dbReference>
<evidence type="ECO:0000259" key="5">
    <source>
        <dbReference type="SMART" id="SM00906"/>
    </source>
</evidence>
<evidence type="ECO:0000256" key="3">
    <source>
        <dbReference type="ARBA" id="ARBA00023242"/>
    </source>
</evidence>
<evidence type="ECO:0000313" key="7">
    <source>
        <dbReference type="Proteomes" id="UP000490939"/>
    </source>
</evidence>
<reference evidence="6 7" key="1">
    <citation type="submission" date="2019-07" db="EMBL/GenBank/DDBJ databases">
        <title>Venturia inaequalis Genome Resource.</title>
        <authorList>
            <person name="Lichtner F.J."/>
        </authorList>
    </citation>
    <scope>NUCLEOTIDE SEQUENCE [LARGE SCALE GENOMIC DNA]</scope>
    <source>
        <strain evidence="6 7">DMI_063113</strain>
    </source>
</reference>
<dbReference type="GO" id="GO:0006351">
    <property type="term" value="P:DNA-templated transcription"/>
    <property type="evidence" value="ECO:0007669"/>
    <property type="project" value="InterPro"/>
</dbReference>
<dbReference type="SMART" id="SM00906">
    <property type="entry name" value="Fungal_trans"/>
    <property type="match status" value="1"/>
</dbReference>
<organism evidence="6 7">
    <name type="scientific">Venturia inaequalis</name>
    <name type="common">Apple scab fungus</name>
    <dbReference type="NCBI Taxonomy" id="5025"/>
    <lineage>
        <taxon>Eukaryota</taxon>
        <taxon>Fungi</taxon>
        <taxon>Dikarya</taxon>
        <taxon>Ascomycota</taxon>
        <taxon>Pezizomycotina</taxon>
        <taxon>Dothideomycetes</taxon>
        <taxon>Pleosporomycetidae</taxon>
        <taxon>Venturiales</taxon>
        <taxon>Venturiaceae</taxon>
        <taxon>Venturia</taxon>
    </lineage>
</organism>
<feature type="compositionally biased region" description="Low complexity" evidence="4">
    <location>
        <begin position="635"/>
        <end position="650"/>
    </location>
</feature>
<protein>
    <recommendedName>
        <fullName evidence="5">Xylanolytic transcriptional activator regulatory domain-containing protein</fullName>
    </recommendedName>
</protein>
<sequence>MALSLVASASGTSTRRHVVTQNRHKEWYPLESRLVEKLQSNIEQYRMILARLFGSRDIGFLVSLPREDLLNLALSQPMEQSPSNSVGQASVSIKRSPSEECDSLEILEQAPNDDTDFEDFKPGGNFQHISDEVNGLSTRLEKQASYVGVSSVNAAIKVIFKTAPVARQCMQNQMPEKPISHRPATPPDPQDVMTLPPLDEANGLIESFFERVHPFFPMVDEETFWQTHLSGARKDTSWLALLNMVFTLGSVAAHTADSEAHIVFFRRARAHINPKFETFGNPNIEILQALGMMGGYYMHYLNRPNEADALMGATLRVACALGFHREYLDTSIMNTKGNPVDSEVPRRVLTADTRRRTWWSLFCLDTWASTTTGRPSLGRISLGVTVREPVSSPEDAVDPKDPQSLKLLPLIHSVAFCKIATTIQDKLSSSPTIPFDEVVQLDADLVRWWDDLPSILTTDLEDTIPTSLQVPRLIMKWRYQNLRIVLHRPYLLSAALRKAQFQNLTAEEKVSIGKCRLIAAKTIGDIASECKEDVICGWNGVWLAYQATFVPLVSLFSDTSSHDETEKWRATLNTAIGFLTRMKHSSLAAGKSRLVVSKLLEAAKSSAEAADAQRRQQEALMAVKAQRERDREHQLQQQHQQQQHQQQQQQIYNMNGSHPHQNGMDQHQHHHQDSVHSPINQLAPSTLPHPGMCLPISLSLGLGINAPTALPNNVSTTWQDPISAGGMGSTTPQGVPPGGAFWDDMMWDSFTPLPGSTQNHHGFQMEAFANVVGDGVASSWSPHAGDVSAANQGWNGFAGHGHGGHSM</sequence>
<dbReference type="InterPro" id="IPR051127">
    <property type="entry name" value="Fungal_SecMet_Regulators"/>
</dbReference>
<dbReference type="GO" id="GO:0000981">
    <property type="term" value="F:DNA-binding transcription factor activity, RNA polymerase II-specific"/>
    <property type="evidence" value="ECO:0007669"/>
    <property type="project" value="TreeGrafter"/>
</dbReference>
<proteinExistence type="predicted"/>
<dbReference type="PANTHER" id="PTHR47424">
    <property type="entry name" value="REGULATORY PROTEIN GAL4"/>
    <property type="match status" value="1"/>
</dbReference>
<dbReference type="GO" id="GO:0005634">
    <property type="term" value="C:nucleus"/>
    <property type="evidence" value="ECO:0007669"/>
    <property type="project" value="TreeGrafter"/>
</dbReference>
<dbReference type="GO" id="GO:0000978">
    <property type="term" value="F:RNA polymerase II cis-regulatory region sequence-specific DNA binding"/>
    <property type="evidence" value="ECO:0007669"/>
    <property type="project" value="TreeGrafter"/>
</dbReference>
<dbReference type="GO" id="GO:0008270">
    <property type="term" value="F:zinc ion binding"/>
    <property type="evidence" value="ECO:0007669"/>
    <property type="project" value="InterPro"/>
</dbReference>
<gene>
    <name evidence="6" type="ORF">EG327_011046</name>
</gene>
<feature type="region of interest" description="Disordered" evidence="4">
    <location>
        <begin position="622"/>
        <end position="686"/>
    </location>
</feature>